<organism evidence="5 6">
    <name type="scientific">Panacagrimonas perspica</name>
    <dbReference type="NCBI Taxonomy" id="381431"/>
    <lineage>
        <taxon>Bacteria</taxon>
        <taxon>Pseudomonadati</taxon>
        <taxon>Pseudomonadota</taxon>
        <taxon>Gammaproteobacteria</taxon>
        <taxon>Nevskiales</taxon>
        <taxon>Nevskiaceae</taxon>
        <taxon>Panacagrimonas</taxon>
    </lineage>
</organism>
<keyword evidence="3" id="KW-1005">Bacterial flagellum biogenesis</keyword>
<comment type="similarity">
    <text evidence="2">Belongs to the FlgN family.</text>
</comment>
<keyword evidence="6" id="KW-1185">Reference proteome</keyword>
<dbReference type="GO" id="GO:0044780">
    <property type="term" value="P:bacterial-type flagellum assembly"/>
    <property type="evidence" value="ECO:0007669"/>
    <property type="project" value="InterPro"/>
</dbReference>
<keyword evidence="5" id="KW-0282">Flagellum</keyword>
<comment type="caution">
    <text evidence="5">The sequence shown here is derived from an EMBL/GenBank/DDBJ whole genome shotgun (WGS) entry which is preliminary data.</text>
</comment>
<dbReference type="SUPFAM" id="SSF140566">
    <property type="entry name" value="FlgN-like"/>
    <property type="match status" value="1"/>
</dbReference>
<name>A0A4S3KBX2_9GAMM</name>
<dbReference type="AlphaFoldDB" id="A0A4S3KBX2"/>
<dbReference type="InterPro" id="IPR036679">
    <property type="entry name" value="FlgN-like_sf"/>
</dbReference>
<dbReference type="Proteomes" id="UP000295341">
    <property type="component" value="Unassembled WGS sequence"/>
</dbReference>
<dbReference type="RefSeq" id="WP_133880961.1">
    <property type="nucleotide sequence ID" value="NZ_MWIN01000001.1"/>
</dbReference>
<proteinExistence type="inferred from homology"/>
<feature type="coiled-coil region" evidence="4">
    <location>
        <begin position="59"/>
        <end position="125"/>
    </location>
</feature>
<evidence type="ECO:0000256" key="4">
    <source>
        <dbReference type="SAM" id="Coils"/>
    </source>
</evidence>
<sequence length="160" mass="17519">MVALPHSVTPAERSAPPSATRLRAALDALTPLAEELGTLLLAERERLVARDWEAVLRLADDKDALVQRLQTRTRELEQACDGRTPEEAFAAAGLADAHAALRERAARLQDANRESRALLDNHRARVDTALRLMNRNDATGLYGRDGYAGTGNMRQRLASA</sequence>
<protein>
    <submittedName>
        <fullName evidence="5">Flagellar biosynthesis/type III secretory pathway chaperone</fullName>
    </submittedName>
</protein>
<keyword evidence="4" id="KW-0175">Coiled coil</keyword>
<accession>A0A4S3KBX2</accession>
<evidence type="ECO:0000256" key="3">
    <source>
        <dbReference type="ARBA" id="ARBA00022795"/>
    </source>
</evidence>
<keyword evidence="5" id="KW-0969">Cilium</keyword>
<dbReference type="EMBL" id="SOBT01000008">
    <property type="protein sequence ID" value="TDU32468.1"/>
    <property type="molecule type" value="Genomic_DNA"/>
</dbReference>
<dbReference type="InterPro" id="IPR007809">
    <property type="entry name" value="FlgN-like"/>
</dbReference>
<evidence type="ECO:0000313" key="5">
    <source>
        <dbReference type="EMBL" id="TDU32468.1"/>
    </source>
</evidence>
<gene>
    <name evidence="5" type="ORF">DFR24_1865</name>
</gene>
<dbReference type="Gene3D" id="1.20.58.300">
    <property type="entry name" value="FlgN-like"/>
    <property type="match status" value="1"/>
</dbReference>
<evidence type="ECO:0000256" key="2">
    <source>
        <dbReference type="ARBA" id="ARBA00007703"/>
    </source>
</evidence>
<dbReference type="Pfam" id="PF05130">
    <property type="entry name" value="FlgN"/>
    <property type="match status" value="1"/>
</dbReference>
<reference evidence="5 6" key="1">
    <citation type="submission" date="2019-03" db="EMBL/GenBank/DDBJ databases">
        <title>Genomic Encyclopedia of Type Strains, Phase IV (KMG-IV): sequencing the most valuable type-strain genomes for metagenomic binning, comparative biology and taxonomic classification.</title>
        <authorList>
            <person name="Goeker M."/>
        </authorList>
    </citation>
    <scope>NUCLEOTIDE SEQUENCE [LARGE SCALE GENOMIC DNA]</scope>
    <source>
        <strain evidence="5 6">DSM 26377</strain>
    </source>
</reference>
<evidence type="ECO:0000313" key="6">
    <source>
        <dbReference type="Proteomes" id="UP000295341"/>
    </source>
</evidence>
<evidence type="ECO:0000256" key="1">
    <source>
        <dbReference type="ARBA" id="ARBA00002397"/>
    </source>
</evidence>
<comment type="function">
    <text evidence="1">Required for the efficient initiation of filament assembly.</text>
</comment>
<keyword evidence="5" id="KW-0966">Cell projection</keyword>